<evidence type="ECO:0000259" key="2">
    <source>
        <dbReference type="Pfam" id="PF15805"/>
    </source>
</evidence>
<dbReference type="Pfam" id="PF15805">
    <property type="entry name" value="SCNM1_acidic"/>
    <property type="match status" value="1"/>
</dbReference>
<name>A0ABM1EMX5_PRICU</name>
<feature type="compositionally biased region" description="Polar residues" evidence="1">
    <location>
        <begin position="104"/>
        <end position="134"/>
    </location>
</feature>
<accession>A0ABM1EMX5</accession>
<proteinExistence type="predicted"/>
<organism evidence="3 4">
    <name type="scientific">Priapulus caudatus</name>
    <name type="common">Priapulid worm</name>
    <dbReference type="NCBI Taxonomy" id="37621"/>
    <lineage>
        <taxon>Eukaryota</taxon>
        <taxon>Metazoa</taxon>
        <taxon>Ecdysozoa</taxon>
        <taxon>Scalidophora</taxon>
        <taxon>Priapulida</taxon>
        <taxon>Priapulimorpha</taxon>
        <taxon>Priapulimorphida</taxon>
        <taxon>Priapulidae</taxon>
        <taxon>Priapulus</taxon>
    </lineage>
</organism>
<dbReference type="PANTHER" id="PTHR32297">
    <property type="entry name" value="SODIUM CHANNEL MODIFIER 1"/>
    <property type="match status" value="1"/>
</dbReference>
<dbReference type="RefSeq" id="XP_014673546.1">
    <property type="nucleotide sequence ID" value="XM_014818060.1"/>
</dbReference>
<evidence type="ECO:0000313" key="3">
    <source>
        <dbReference type="Proteomes" id="UP000695022"/>
    </source>
</evidence>
<dbReference type="GeneID" id="106813830"/>
<gene>
    <name evidence="4" type="primary">LOC106813830</name>
</gene>
<protein>
    <submittedName>
        <fullName evidence="4">Sodium channel modifier 1-like</fullName>
    </submittedName>
</protein>
<sequence>MRVHLIRLPDSLSVKYILELERFVDKKGELDALILKRQHAEYDKDGRVTLDAKKVKSAGVLGPGLLPSATYSSRNKQKKKSVLFRRKMVVDLKARSAKAVANSRPLTSNANSRSTTARDMNPSKKSSVSNSAATCEQKLAAENSKSSEKDTVVYVHKQYRSASESLNSRRPHVDVAVADVHKRKQLEHYLHLKSCGWKKSNDGQWIKDELVEFDSDEDEPPTVDMISH</sequence>
<feature type="domain" description="Sodium channel modifier 1 acidic C-terminal" evidence="2">
    <location>
        <begin position="181"/>
        <end position="222"/>
    </location>
</feature>
<evidence type="ECO:0000313" key="4">
    <source>
        <dbReference type="RefSeq" id="XP_014673546.1"/>
    </source>
</evidence>
<reference evidence="4" key="1">
    <citation type="submission" date="2025-08" db="UniProtKB">
        <authorList>
            <consortium name="RefSeq"/>
        </authorList>
    </citation>
    <scope>IDENTIFICATION</scope>
</reference>
<dbReference type="InterPro" id="IPR033570">
    <property type="entry name" value="SCNM1"/>
</dbReference>
<dbReference type="Proteomes" id="UP000695022">
    <property type="component" value="Unplaced"/>
</dbReference>
<keyword evidence="3" id="KW-1185">Reference proteome</keyword>
<feature type="region of interest" description="Disordered" evidence="1">
    <location>
        <begin position="100"/>
        <end position="134"/>
    </location>
</feature>
<dbReference type="PANTHER" id="PTHR32297:SF1">
    <property type="entry name" value="SODIUM CHANNEL MODIFIER 1"/>
    <property type="match status" value="1"/>
</dbReference>
<evidence type="ECO:0000256" key="1">
    <source>
        <dbReference type="SAM" id="MobiDB-lite"/>
    </source>
</evidence>
<dbReference type="InterPro" id="IPR031625">
    <property type="entry name" value="SCNM1_acidic"/>
</dbReference>